<feature type="transmembrane region" description="Helical" evidence="1">
    <location>
        <begin position="71"/>
        <end position="90"/>
    </location>
</feature>
<keyword evidence="1" id="KW-0472">Membrane</keyword>
<dbReference type="PANTHER" id="PTHR28008">
    <property type="entry name" value="DOMAIN PROTEIN, PUTATIVE (AFU_ORTHOLOGUE AFUA_3G10980)-RELATED"/>
    <property type="match status" value="1"/>
</dbReference>
<name>A0A5D0G834_9FLAO</name>
<feature type="transmembrane region" description="Helical" evidence="1">
    <location>
        <begin position="102"/>
        <end position="120"/>
    </location>
</feature>
<reference evidence="2 3" key="1">
    <citation type="submission" date="2019-08" db="EMBL/GenBank/DDBJ databases">
        <title>Formosa sediminis sp. nov., isolated from marine sediment.</title>
        <authorList>
            <person name="Cao W.R."/>
        </authorList>
    </citation>
    <scope>NUCLEOTIDE SEQUENCE [LARGE SCALE GENOMIC DNA]</scope>
    <source>
        <strain evidence="2 3">1494</strain>
    </source>
</reference>
<dbReference type="NCBIfam" id="NF037970">
    <property type="entry name" value="vanZ_1"/>
    <property type="match status" value="1"/>
</dbReference>
<sequence length="127" mass="14937">MLKKRALFFSILYTFLLATVSLITLDLDDVEEIIPSFSDKLFHFLAYLLFTWLWFNTFFYRFNINKKYSIYRSIFVSVSFGIIIEALQHVITTTRNFDSLDIVANILGVLVAAILINNYIKIEVKKY</sequence>
<comment type="caution">
    <text evidence="2">The sequence shown here is derived from an EMBL/GenBank/DDBJ whole genome shotgun (WGS) entry which is preliminary data.</text>
</comment>
<evidence type="ECO:0000313" key="3">
    <source>
        <dbReference type="Proteomes" id="UP000324550"/>
    </source>
</evidence>
<keyword evidence="3" id="KW-1185">Reference proteome</keyword>
<dbReference type="AlphaFoldDB" id="A0A5D0G834"/>
<feature type="transmembrane region" description="Helical" evidence="1">
    <location>
        <begin position="41"/>
        <end position="59"/>
    </location>
</feature>
<gene>
    <name evidence="2" type="ORF">FVF61_07910</name>
</gene>
<dbReference type="Proteomes" id="UP000324550">
    <property type="component" value="Unassembled WGS sequence"/>
</dbReference>
<dbReference type="PANTHER" id="PTHR28008:SF1">
    <property type="entry name" value="DOMAIN PROTEIN, PUTATIVE (AFU_ORTHOLOGUE AFUA_3G10980)-RELATED"/>
    <property type="match status" value="1"/>
</dbReference>
<protein>
    <recommendedName>
        <fullName evidence="4">VanZ-like domain-containing protein</fullName>
    </recommendedName>
</protein>
<organism evidence="2 3">
    <name type="scientific">Formosa maritima</name>
    <dbReference type="NCBI Taxonomy" id="2592046"/>
    <lineage>
        <taxon>Bacteria</taxon>
        <taxon>Pseudomonadati</taxon>
        <taxon>Bacteroidota</taxon>
        <taxon>Flavobacteriia</taxon>
        <taxon>Flavobacteriales</taxon>
        <taxon>Flavobacteriaceae</taxon>
        <taxon>Formosa</taxon>
    </lineage>
</organism>
<dbReference type="RefSeq" id="WP_148455087.1">
    <property type="nucleotide sequence ID" value="NZ_VSFC01000042.1"/>
</dbReference>
<dbReference type="OrthoDB" id="5472246at2"/>
<evidence type="ECO:0008006" key="4">
    <source>
        <dbReference type="Google" id="ProtNLM"/>
    </source>
</evidence>
<accession>A0A5D0G834</accession>
<proteinExistence type="predicted"/>
<keyword evidence="1" id="KW-1133">Transmembrane helix</keyword>
<dbReference type="EMBL" id="VSFC01000042">
    <property type="protein sequence ID" value="TYA55176.1"/>
    <property type="molecule type" value="Genomic_DNA"/>
</dbReference>
<keyword evidence="1" id="KW-0812">Transmembrane</keyword>
<evidence type="ECO:0000313" key="2">
    <source>
        <dbReference type="EMBL" id="TYA55176.1"/>
    </source>
</evidence>
<evidence type="ECO:0000256" key="1">
    <source>
        <dbReference type="SAM" id="Phobius"/>
    </source>
</evidence>